<keyword evidence="1" id="KW-0472">Membrane</keyword>
<keyword evidence="1" id="KW-0812">Transmembrane</keyword>
<sequence>MLGAKVSILLSVLCLLLGICLVLVFSFCFVAPTVSANALLKTRCYVEEVTTAGHTNVTSLVNCTAVRVSYSFYDGHSGSGYLHQSLIESTDCNEQTPCFNSQRCQSNPGAWTPPSQPLPLPGDTIHCYYIPWRSASGHSPLTHGRFFLLNLMFWPTLLFVGASFHHFAALSYRHFGSQFRLMFRLYEHLGRNSFLTGAIAPELGFFHS</sequence>
<evidence type="ECO:0000313" key="2">
    <source>
        <dbReference type="EMBL" id="ELT89562.1"/>
    </source>
</evidence>
<name>R7TDJ2_CAPTE</name>
<accession>R7TDJ2</accession>
<evidence type="ECO:0000313" key="3">
    <source>
        <dbReference type="EnsemblMetazoa" id="CapteP212321"/>
    </source>
</evidence>
<dbReference type="HOGENOM" id="CLU_1361568_0_0_1"/>
<keyword evidence="1" id="KW-1133">Transmembrane helix</keyword>
<reference evidence="3" key="3">
    <citation type="submission" date="2015-06" db="UniProtKB">
        <authorList>
            <consortium name="EnsemblMetazoa"/>
        </authorList>
    </citation>
    <scope>IDENTIFICATION</scope>
</reference>
<dbReference type="EMBL" id="KB311295">
    <property type="protein sequence ID" value="ELT89562.1"/>
    <property type="molecule type" value="Genomic_DNA"/>
</dbReference>
<organism evidence="2">
    <name type="scientific">Capitella teleta</name>
    <name type="common">Polychaete worm</name>
    <dbReference type="NCBI Taxonomy" id="283909"/>
    <lineage>
        <taxon>Eukaryota</taxon>
        <taxon>Metazoa</taxon>
        <taxon>Spiralia</taxon>
        <taxon>Lophotrochozoa</taxon>
        <taxon>Annelida</taxon>
        <taxon>Polychaeta</taxon>
        <taxon>Sedentaria</taxon>
        <taxon>Scolecida</taxon>
        <taxon>Capitellidae</taxon>
        <taxon>Capitella</taxon>
    </lineage>
</organism>
<reference evidence="4" key="1">
    <citation type="submission" date="2012-12" db="EMBL/GenBank/DDBJ databases">
        <authorList>
            <person name="Hellsten U."/>
            <person name="Grimwood J."/>
            <person name="Chapman J.A."/>
            <person name="Shapiro H."/>
            <person name="Aerts A."/>
            <person name="Otillar R.P."/>
            <person name="Terry A.Y."/>
            <person name="Boore J.L."/>
            <person name="Simakov O."/>
            <person name="Marletaz F."/>
            <person name="Cho S.-J."/>
            <person name="Edsinger-Gonzales E."/>
            <person name="Havlak P."/>
            <person name="Kuo D.-H."/>
            <person name="Larsson T."/>
            <person name="Lv J."/>
            <person name="Arendt D."/>
            <person name="Savage R."/>
            <person name="Osoegawa K."/>
            <person name="de Jong P."/>
            <person name="Lindberg D.R."/>
            <person name="Seaver E.C."/>
            <person name="Weisblat D.A."/>
            <person name="Putnam N.H."/>
            <person name="Grigoriev I.V."/>
            <person name="Rokhsar D.S."/>
        </authorList>
    </citation>
    <scope>NUCLEOTIDE SEQUENCE</scope>
    <source>
        <strain evidence="4">I ESC-2004</strain>
    </source>
</reference>
<reference evidence="2 4" key="2">
    <citation type="journal article" date="2013" name="Nature">
        <title>Insights into bilaterian evolution from three spiralian genomes.</title>
        <authorList>
            <person name="Simakov O."/>
            <person name="Marletaz F."/>
            <person name="Cho S.J."/>
            <person name="Edsinger-Gonzales E."/>
            <person name="Havlak P."/>
            <person name="Hellsten U."/>
            <person name="Kuo D.H."/>
            <person name="Larsson T."/>
            <person name="Lv J."/>
            <person name="Arendt D."/>
            <person name="Savage R."/>
            <person name="Osoegawa K."/>
            <person name="de Jong P."/>
            <person name="Grimwood J."/>
            <person name="Chapman J.A."/>
            <person name="Shapiro H."/>
            <person name="Aerts A."/>
            <person name="Otillar R.P."/>
            <person name="Terry A.Y."/>
            <person name="Boore J.L."/>
            <person name="Grigoriev I.V."/>
            <person name="Lindberg D.R."/>
            <person name="Seaver E.C."/>
            <person name="Weisblat D.A."/>
            <person name="Putnam N.H."/>
            <person name="Rokhsar D.S."/>
        </authorList>
    </citation>
    <scope>NUCLEOTIDE SEQUENCE</scope>
    <source>
        <strain evidence="2 4">I ESC-2004</strain>
    </source>
</reference>
<evidence type="ECO:0000313" key="4">
    <source>
        <dbReference type="Proteomes" id="UP000014760"/>
    </source>
</evidence>
<evidence type="ECO:0000256" key="1">
    <source>
        <dbReference type="SAM" id="Phobius"/>
    </source>
</evidence>
<dbReference type="EMBL" id="AMQN01014792">
    <property type="status" value="NOT_ANNOTATED_CDS"/>
    <property type="molecule type" value="Genomic_DNA"/>
</dbReference>
<feature type="transmembrane region" description="Helical" evidence="1">
    <location>
        <begin position="151"/>
        <end position="172"/>
    </location>
</feature>
<dbReference type="AlphaFoldDB" id="R7TDJ2"/>
<dbReference type="Proteomes" id="UP000014760">
    <property type="component" value="Unassembled WGS sequence"/>
</dbReference>
<gene>
    <name evidence="2" type="ORF">CAPTEDRAFT_212321</name>
</gene>
<dbReference type="EnsemblMetazoa" id="CapteT212321">
    <property type="protein sequence ID" value="CapteP212321"/>
    <property type="gene ID" value="CapteG212321"/>
</dbReference>
<keyword evidence="4" id="KW-1185">Reference proteome</keyword>
<protein>
    <submittedName>
        <fullName evidence="2 3">Uncharacterized protein</fullName>
    </submittedName>
</protein>
<proteinExistence type="predicted"/>